<protein>
    <submittedName>
        <fullName evidence="1">Uncharacterized protein</fullName>
    </submittedName>
</protein>
<sequence length="137" mass="15048">MFAQPKSPPGRRSIGDYRWPRAKESVAEVLDEFYSQRDVSLQAHGWRSSSSGRAIGYQVRGLGSNTSPDQVKFSLLPCVHPALNGKLRLLKIRRKCQFSSESAVQSVNDLVGHCGHCNFSSYTRAAPPLPLAGKCST</sequence>
<comment type="caution">
    <text evidence="1">The sequence shown here is derived from an EMBL/GenBank/DDBJ whole genome shotgun (WGS) entry which is preliminary data.</text>
</comment>
<dbReference type="AlphaFoldDB" id="A0AAV4CN16"/>
<evidence type="ECO:0000313" key="2">
    <source>
        <dbReference type="Proteomes" id="UP000735302"/>
    </source>
</evidence>
<evidence type="ECO:0000313" key="1">
    <source>
        <dbReference type="EMBL" id="GFO33277.1"/>
    </source>
</evidence>
<keyword evidence="2" id="KW-1185">Reference proteome</keyword>
<gene>
    <name evidence="1" type="ORF">PoB_005978200</name>
</gene>
<dbReference type="EMBL" id="BLXT01006766">
    <property type="protein sequence ID" value="GFO33277.1"/>
    <property type="molecule type" value="Genomic_DNA"/>
</dbReference>
<proteinExistence type="predicted"/>
<reference evidence="1 2" key="1">
    <citation type="journal article" date="2021" name="Elife">
        <title>Chloroplast acquisition without the gene transfer in kleptoplastic sea slugs, Plakobranchus ocellatus.</title>
        <authorList>
            <person name="Maeda T."/>
            <person name="Takahashi S."/>
            <person name="Yoshida T."/>
            <person name="Shimamura S."/>
            <person name="Takaki Y."/>
            <person name="Nagai Y."/>
            <person name="Toyoda A."/>
            <person name="Suzuki Y."/>
            <person name="Arimoto A."/>
            <person name="Ishii H."/>
            <person name="Satoh N."/>
            <person name="Nishiyama T."/>
            <person name="Hasebe M."/>
            <person name="Maruyama T."/>
            <person name="Minagawa J."/>
            <person name="Obokata J."/>
            <person name="Shigenobu S."/>
        </authorList>
    </citation>
    <scope>NUCLEOTIDE SEQUENCE [LARGE SCALE GENOMIC DNA]</scope>
</reference>
<organism evidence="1 2">
    <name type="scientific">Plakobranchus ocellatus</name>
    <dbReference type="NCBI Taxonomy" id="259542"/>
    <lineage>
        <taxon>Eukaryota</taxon>
        <taxon>Metazoa</taxon>
        <taxon>Spiralia</taxon>
        <taxon>Lophotrochozoa</taxon>
        <taxon>Mollusca</taxon>
        <taxon>Gastropoda</taxon>
        <taxon>Heterobranchia</taxon>
        <taxon>Euthyneura</taxon>
        <taxon>Panpulmonata</taxon>
        <taxon>Sacoglossa</taxon>
        <taxon>Placobranchoidea</taxon>
        <taxon>Plakobranchidae</taxon>
        <taxon>Plakobranchus</taxon>
    </lineage>
</organism>
<dbReference type="Proteomes" id="UP000735302">
    <property type="component" value="Unassembled WGS sequence"/>
</dbReference>
<name>A0AAV4CN16_9GAST</name>
<accession>A0AAV4CN16</accession>